<gene>
    <name evidence="1" type="ORF">PN36_30175</name>
</gene>
<proteinExistence type="predicted"/>
<organism evidence="1 2">
    <name type="scientific">Candidatus Thiomargarita nelsonii</name>
    <dbReference type="NCBI Taxonomy" id="1003181"/>
    <lineage>
        <taxon>Bacteria</taxon>
        <taxon>Pseudomonadati</taxon>
        <taxon>Pseudomonadota</taxon>
        <taxon>Gammaproteobacteria</taxon>
        <taxon>Thiotrichales</taxon>
        <taxon>Thiotrichaceae</taxon>
        <taxon>Thiomargarita</taxon>
    </lineage>
</organism>
<protein>
    <submittedName>
        <fullName evidence="1">Uncharacterized protein</fullName>
    </submittedName>
</protein>
<keyword evidence="2" id="KW-1185">Reference proteome</keyword>
<evidence type="ECO:0000313" key="1">
    <source>
        <dbReference type="EMBL" id="KHD04983.1"/>
    </source>
</evidence>
<dbReference type="Proteomes" id="UP000030428">
    <property type="component" value="Unassembled WGS sequence"/>
</dbReference>
<sequence>MSKQILTFQEALEIVELLPEFQQENLLDIIRRRLIARKQQLLTKRIKEGRQEYARGEVRKGSVAELMKELSE</sequence>
<dbReference type="EMBL" id="JSZA02000219">
    <property type="protein sequence ID" value="KHD04983.1"/>
    <property type="molecule type" value="Genomic_DNA"/>
</dbReference>
<dbReference type="AlphaFoldDB" id="A0A0A6P2K5"/>
<name>A0A0A6P2K5_9GAMM</name>
<reference evidence="1 2" key="1">
    <citation type="journal article" date="2016" name="Front. Microbiol.">
        <title>Single-Cell (Meta-)Genomics of a Dimorphic Candidatus Thiomargarita nelsonii Reveals Genomic Plasticity.</title>
        <authorList>
            <person name="Flood B.E."/>
            <person name="Fliss P."/>
            <person name="Jones D.S."/>
            <person name="Dick G.J."/>
            <person name="Jain S."/>
            <person name="Kaster A.K."/>
            <person name="Winkel M."/>
            <person name="Mussmann M."/>
            <person name="Bailey J."/>
        </authorList>
    </citation>
    <scope>NUCLEOTIDE SEQUENCE [LARGE SCALE GENOMIC DNA]</scope>
    <source>
        <strain evidence="1">Hydrate Ridge</strain>
    </source>
</reference>
<comment type="caution">
    <text evidence="1">The sequence shown here is derived from an EMBL/GenBank/DDBJ whole genome shotgun (WGS) entry which is preliminary data.</text>
</comment>
<evidence type="ECO:0000313" key="2">
    <source>
        <dbReference type="Proteomes" id="UP000030428"/>
    </source>
</evidence>
<accession>A0A0A6P2K5</accession>